<keyword evidence="3" id="KW-1185">Reference proteome</keyword>
<comment type="caution">
    <text evidence="2">The sequence shown here is derived from an EMBL/GenBank/DDBJ whole genome shotgun (WGS) entry which is preliminary data.</text>
</comment>
<dbReference type="RefSeq" id="XP_062721383.1">
    <property type="nucleotide sequence ID" value="XM_062869331.1"/>
</dbReference>
<name>A0AAJ0GT09_9PEZI</name>
<dbReference type="PANTHER" id="PTHR31087">
    <property type="match status" value="1"/>
</dbReference>
<evidence type="ECO:0000256" key="1">
    <source>
        <dbReference type="ARBA" id="ARBA00005437"/>
    </source>
</evidence>
<dbReference type="EMBL" id="JAUDZG010000004">
    <property type="protein sequence ID" value="KAK3305603.1"/>
    <property type="molecule type" value="Genomic_DNA"/>
</dbReference>
<dbReference type="InterPro" id="IPR025659">
    <property type="entry name" value="Tubby-like_C"/>
</dbReference>
<dbReference type="AlphaFoldDB" id="A0AAJ0GT09"/>
<proteinExistence type="inferred from homology"/>
<dbReference type="PANTHER" id="PTHR31087:SF161">
    <property type="entry name" value="TUBBY C 2 FAMILY PROTEIN"/>
    <property type="match status" value="1"/>
</dbReference>
<evidence type="ECO:0000313" key="3">
    <source>
        <dbReference type="Proteomes" id="UP001273166"/>
    </source>
</evidence>
<reference evidence="2" key="1">
    <citation type="journal article" date="2023" name="Mol. Phylogenet. Evol.">
        <title>Genome-scale phylogeny and comparative genomics of the fungal order Sordariales.</title>
        <authorList>
            <person name="Hensen N."/>
            <person name="Bonometti L."/>
            <person name="Westerberg I."/>
            <person name="Brannstrom I.O."/>
            <person name="Guillou S."/>
            <person name="Cros-Aarteil S."/>
            <person name="Calhoun S."/>
            <person name="Haridas S."/>
            <person name="Kuo A."/>
            <person name="Mondo S."/>
            <person name="Pangilinan J."/>
            <person name="Riley R."/>
            <person name="LaButti K."/>
            <person name="Andreopoulos B."/>
            <person name="Lipzen A."/>
            <person name="Chen C."/>
            <person name="Yan M."/>
            <person name="Daum C."/>
            <person name="Ng V."/>
            <person name="Clum A."/>
            <person name="Steindorff A."/>
            <person name="Ohm R.A."/>
            <person name="Martin F."/>
            <person name="Silar P."/>
            <person name="Natvig D.O."/>
            <person name="Lalanne C."/>
            <person name="Gautier V."/>
            <person name="Ament-Velasquez S.L."/>
            <person name="Kruys A."/>
            <person name="Hutchinson M.I."/>
            <person name="Powell A.J."/>
            <person name="Barry K."/>
            <person name="Miller A.N."/>
            <person name="Grigoriev I.V."/>
            <person name="Debuchy R."/>
            <person name="Gladieux P."/>
            <person name="Hiltunen Thoren M."/>
            <person name="Johannesson H."/>
        </authorList>
    </citation>
    <scope>NUCLEOTIDE SEQUENCE</scope>
    <source>
        <strain evidence="2">CBS 333.67</strain>
    </source>
</reference>
<dbReference type="Pfam" id="PF04525">
    <property type="entry name" value="LOR"/>
    <property type="match status" value="1"/>
</dbReference>
<reference evidence="2" key="2">
    <citation type="submission" date="2023-06" db="EMBL/GenBank/DDBJ databases">
        <authorList>
            <consortium name="Lawrence Berkeley National Laboratory"/>
            <person name="Mondo S.J."/>
            <person name="Hensen N."/>
            <person name="Bonometti L."/>
            <person name="Westerberg I."/>
            <person name="Brannstrom I.O."/>
            <person name="Guillou S."/>
            <person name="Cros-Aarteil S."/>
            <person name="Calhoun S."/>
            <person name="Haridas S."/>
            <person name="Kuo A."/>
            <person name="Pangilinan J."/>
            <person name="Riley R."/>
            <person name="Labutti K."/>
            <person name="Andreopoulos B."/>
            <person name="Lipzen A."/>
            <person name="Chen C."/>
            <person name="Yanf M."/>
            <person name="Daum C."/>
            <person name="Ng V."/>
            <person name="Clum A."/>
            <person name="Steindorff A."/>
            <person name="Ohm R."/>
            <person name="Martin F."/>
            <person name="Silar P."/>
            <person name="Natvig D."/>
            <person name="Lalanne C."/>
            <person name="Gautier V."/>
            <person name="Ament-Velasquez S.L."/>
            <person name="Kruys A."/>
            <person name="Hutchinson M.I."/>
            <person name="Powell A.J."/>
            <person name="Barry K."/>
            <person name="Miller A.N."/>
            <person name="Grigoriev I.V."/>
            <person name="Debuchy R."/>
            <person name="Gladieux P."/>
            <person name="Thoren M.H."/>
            <person name="Johannesson H."/>
        </authorList>
    </citation>
    <scope>NUCLEOTIDE SEQUENCE</scope>
    <source>
        <strain evidence="2">CBS 333.67</strain>
    </source>
</reference>
<protein>
    <submittedName>
        <fullName evidence="2">Tubby C-terminal-like domain-containing protein</fullName>
    </submittedName>
</protein>
<dbReference type="Proteomes" id="UP001273166">
    <property type="component" value="Unassembled WGS sequence"/>
</dbReference>
<dbReference type="GeneID" id="87888160"/>
<dbReference type="Gene3D" id="2.40.160.200">
    <property type="entry name" value="LURP1-related"/>
    <property type="match status" value="1"/>
</dbReference>
<sequence length="202" mass="22330">MAYQQVLAPVQQPIGIWNQFLARQTETLVLREKVMSLSGDSFDITLASGQPLLRIQGSVMSFSGRKSVYDMMGNHLFDIVKEHLHIHTTYAAVDPAGRKLLEVKSSFALLGSKATATFTNSMTHQPESLKMKGNWMDYSADIVDEKTGAVVGRINRKLSGRDLLFGQQTYHLVVAPNVDLALMAAMCICMDEKNNEGGGLFF</sequence>
<evidence type="ECO:0000313" key="2">
    <source>
        <dbReference type="EMBL" id="KAK3305603.1"/>
    </source>
</evidence>
<organism evidence="2 3">
    <name type="scientific">Chaetomium strumarium</name>
    <dbReference type="NCBI Taxonomy" id="1170767"/>
    <lineage>
        <taxon>Eukaryota</taxon>
        <taxon>Fungi</taxon>
        <taxon>Dikarya</taxon>
        <taxon>Ascomycota</taxon>
        <taxon>Pezizomycotina</taxon>
        <taxon>Sordariomycetes</taxon>
        <taxon>Sordariomycetidae</taxon>
        <taxon>Sordariales</taxon>
        <taxon>Chaetomiaceae</taxon>
        <taxon>Chaetomium</taxon>
    </lineage>
</organism>
<dbReference type="SUPFAM" id="SSF54518">
    <property type="entry name" value="Tubby C-terminal domain-like"/>
    <property type="match status" value="1"/>
</dbReference>
<gene>
    <name evidence="2" type="ORF">B0T15DRAFT_532878</name>
</gene>
<accession>A0AAJ0GT09</accession>
<comment type="similarity">
    <text evidence="1">Belongs to the LOR family.</text>
</comment>
<dbReference type="InterPro" id="IPR007612">
    <property type="entry name" value="LOR"/>
</dbReference>
<dbReference type="InterPro" id="IPR038595">
    <property type="entry name" value="LOR_sf"/>
</dbReference>